<accession>A0A939G5N8</accession>
<dbReference type="RefSeq" id="WP_207334211.1">
    <property type="nucleotide sequence ID" value="NZ_JAFMYU010000003.1"/>
</dbReference>
<comment type="caution">
    <text evidence="4">The sequence shown here is derived from an EMBL/GenBank/DDBJ whole genome shotgun (WGS) entry which is preliminary data.</text>
</comment>
<name>A0A939G5N8_9BACT</name>
<evidence type="ECO:0000259" key="3">
    <source>
        <dbReference type="Pfam" id="PF13568"/>
    </source>
</evidence>
<evidence type="ECO:0000313" key="5">
    <source>
        <dbReference type="Proteomes" id="UP000664795"/>
    </source>
</evidence>
<dbReference type="AlphaFoldDB" id="A0A939G5N8"/>
<protein>
    <submittedName>
        <fullName evidence="4">PorT family protein</fullName>
    </submittedName>
</protein>
<keyword evidence="2" id="KW-0732">Signal</keyword>
<evidence type="ECO:0000256" key="1">
    <source>
        <dbReference type="SAM" id="MobiDB-lite"/>
    </source>
</evidence>
<feature type="region of interest" description="Disordered" evidence="1">
    <location>
        <begin position="99"/>
        <end position="126"/>
    </location>
</feature>
<keyword evidence="5" id="KW-1185">Reference proteome</keyword>
<organism evidence="4 5">
    <name type="scientific">Fibrella aquatilis</name>
    <dbReference type="NCBI Taxonomy" id="2817059"/>
    <lineage>
        <taxon>Bacteria</taxon>
        <taxon>Pseudomonadati</taxon>
        <taxon>Bacteroidota</taxon>
        <taxon>Cytophagia</taxon>
        <taxon>Cytophagales</taxon>
        <taxon>Spirosomataceae</taxon>
        <taxon>Fibrella</taxon>
    </lineage>
</organism>
<dbReference type="Proteomes" id="UP000664795">
    <property type="component" value="Unassembled WGS sequence"/>
</dbReference>
<feature type="region of interest" description="Disordered" evidence="1">
    <location>
        <begin position="23"/>
        <end position="77"/>
    </location>
</feature>
<evidence type="ECO:0000256" key="2">
    <source>
        <dbReference type="SAM" id="SignalP"/>
    </source>
</evidence>
<reference evidence="4 5" key="1">
    <citation type="submission" date="2021-03" db="EMBL/GenBank/DDBJ databases">
        <title>Fibrella sp. HMF5036 genome sequencing and assembly.</title>
        <authorList>
            <person name="Kang H."/>
            <person name="Kim H."/>
            <person name="Bae S."/>
            <person name="Joh K."/>
        </authorList>
    </citation>
    <scope>NUCLEOTIDE SEQUENCE [LARGE SCALE GENOMIC DNA]</scope>
    <source>
        <strain evidence="4 5">HMF5036</strain>
    </source>
</reference>
<dbReference type="EMBL" id="JAFMYU010000003">
    <property type="protein sequence ID" value="MBO0930243.1"/>
    <property type="molecule type" value="Genomic_DNA"/>
</dbReference>
<evidence type="ECO:0000313" key="4">
    <source>
        <dbReference type="EMBL" id="MBO0930243.1"/>
    </source>
</evidence>
<dbReference type="InterPro" id="IPR025665">
    <property type="entry name" value="Beta-barrel_OMP_2"/>
</dbReference>
<feature type="signal peptide" evidence="2">
    <location>
        <begin position="1"/>
        <end position="19"/>
    </location>
</feature>
<feature type="chain" id="PRO_5037451034" evidence="2">
    <location>
        <begin position="20"/>
        <end position="309"/>
    </location>
</feature>
<dbReference type="Pfam" id="PF13568">
    <property type="entry name" value="OMP_b-brl_2"/>
    <property type="match status" value="1"/>
</dbReference>
<feature type="domain" description="Outer membrane protein beta-barrel" evidence="3">
    <location>
        <begin position="122"/>
        <end position="283"/>
    </location>
</feature>
<feature type="compositionally biased region" description="Low complexity" evidence="1">
    <location>
        <begin position="31"/>
        <end position="77"/>
    </location>
</feature>
<sequence length="309" mass="31328">MNKSIVLLALALAPLILLAQTKPATHKSTHAPTRQSASRPAARPAAARSAVMMTTAAPASTTATAPTVASSSATATPVATVTKPDVATVAAAAPVTASAKNGKAARTAKPVRVSEKATPASSQPSGFRVGFRAGGSGNLVSGMSTAALAGATIDPVTGFHAGLVLSFGRRAFTIQPEILYSQYGFKLTSGADYAQVKYNVVEVPLLLKYTFGQSGMRFFVNAGPTATYLLNGTLSVKEGGETSQGAIEIGPNDGRVNYGGSLGLGVALKAGSGSFQIEARGTYLKTSDSDASLQNAKLSVAYLLPLGGH</sequence>
<gene>
    <name evidence="4" type="ORF">J2I48_04515</name>
</gene>
<proteinExistence type="predicted"/>